<dbReference type="PANTHER" id="PTHR45526:SF1">
    <property type="entry name" value="TRANSCRIPTIONAL REGULATORY PROTEIN DCUR-RELATED"/>
    <property type="match status" value="1"/>
</dbReference>
<dbReference type="InterPro" id="IPR005471">
    <property type="entry name" value="Tscrpt_reg_IclR_N"/>
</dbReference>
<dbReference type="InterPro" id="IPR051271">
    <property type="entry name" value="2C-system_Tx_regulators"/>
</dbReference>
<reference evidence="12 13" key="1">
    <citation type="submission" date="2019-03" db="EMBL/GenBank/DDBJ databases">
        <authorList>
            <person name="Kim M.K.M."/>
        </authorList>
    </citation>
    <scope>NUCLEOTIDE SEQUENCE [LARGE SCALE GENOMIC DNA]</scope>
    <source>
        <strain evidence="12 13">18JY15-6</strain>
    </source>
</reference>
<name>A0A4V2P010_9ACTN</name>
<evidence type="ECO:0000256" key="6">
    <source>
        <dbReference type="ARBA" id="ARBA00023125"/>
    </source>
</evidence>
<dbReference type="SUPFAM" id="SSF52172">
    <property type="entry name" value="CheY-like"/>
    <property type="match status" value="1"/>
</dbReference>
<dbReference type="InterPro" id="IPR001789">
    <property type="entry name" value="Sig_transdc_resp-reg_receiver"/>
</dbReference>
<keyword evidence="2 9" id="KW-0963">Cytoplasm</keyword>
<evidence type="ECO:0000256" key="5">
    <source>
        <dbReference type="ARBA" id="ARBA00023015"/>
    </source>
</evidence>
<dbReference type="OrthoDB" id="7187989at2"/>
<keyword evidence="5 9" id="KW-0805">Transcription regulation</keyword>
<dbReference type="RefSeq" id="WP_131580947.1">
    <property type="nucleotide sequence ID" value="NZ_SJZJ01000001.1"/>
</dbReference>
<evidence type="ECO:0000256" key="1">
    <source>
        <dbReference type="ARBA" id="ARBA00004496"/>
    </source>
</evidence>
<keyword evidence="6 9" id="KW-0238">DNA-binding</keyword>
<dbReference type="Proteomes" id="UP000295453">
    <property type="component" value="Unassembled WGS sequence"/>
</dbReference>
<dbReference type="Gene3D" id="1.10.10.10">
    <property type="entry name" value="Winged helix-like DNA-binding domain superfamily/Winged helix DNA-binding domain"/>
    <property type="match status" value="1"/>
</dbReference>
<evidence type="ECO:0000256" key="2">
    <source>
        <dbReference type="ARBA" id="ARBA00022490"/>
    </source>
</evidence>
<dbReference type="GO" id="GO:0003677">
    <property type="term" value="F:DNA binding"/>
    <property type="evidence" value="ECO:0007669"/>
    <property type="project" value="UniProtKB-KW"/>
</dbReference>
<evidence type="ECO:0000313" key="13">
    <source>
        <dbReference type="Proteomes" id="UP000295453"/>
    </source>
</evidence>
<evidence type="ECO:0000256" key="9">
    <source>
        <dbReference type="PIRNR" id="PIRNR006171"/>
    </source>
</evidence>
<evidence type="ECO:0000256" key="3">
    <source>
        <dbReference type="ARBA" id="ARBA00022553"/>
    </source>
</evidence>
<dbReference type="SMART" id="SM00448">
    <property type="entry name" value="REC"/>
    <property type="match status" value="1"/>
</dbReference>
<keyword evidence="7 9" id="KW-0010">Activator</keyword>
<dbReference type="PIRSF" id="PIRSF006171">
    <property type="entry name" value="RR_citrat_malat"/>
    <property type="match status" value="1"/>
</dbReference>
<dbReference type="AlphaFoldDB" id="A0A4V2P010"/>
<comment type="caution">
    <text evidence="12">The sequence shown here is derived from an EMBL/GenBank/DDBJ whole genome shotgun (WGS) entry which is preliminary data.</text>
</comment>
<keyword evidence="8 9" id="KW-0804">Transcription</keyword>
<dbReference type="PANTHER" id="PTHR45526">
    <property type="entry name" value="TRANSCRIPTIONAL REGULATORY PROTEIN DPIA"/>
    <property type="match status" value="1"/>
</dbReference>
<dbReference type="GO" id="GO:0003700">
    <property type="term" value="F:DNA-binding transcription factor activity"/>
    <property type="evidence" value="ECO:0007669"/>
    <property type="project" value="InterPro"/>
</dbReference>
<keyword evidence="3 10" id="KW-0597">Phosphoprotein</keyword>
<dbReference type="GO" id="GO:0005737">
    <property type="term" value="C:cytoplasm"/>
    <property type="evidence" value="ECO:0007669"/>
    <property type="project" value="UniProtKB-SubCell"/>
</dbReference>
<gene>
    <name evidence="12" type="ORF">EPD65_00675</name>
</gene>
<evidence type="ECO:0000256" key="8">
    <source>
        <dbReference type="ARBA" id="ARBA00023163"/>
    </source>
</evidence>
<keyword evidence="13" id="KW-1185">Reference proteome</keyword>
<dbReference type="Gene3D" id="3.40.50.2300">
    <property type="match status" value="1"/>
</dbReference>
<protein>
    <recommendedName>
        <fullName evidence="9">Transcriptional regulatory protein</fullName>
    </recommendedName>
</protein>
<dbReference type="InterPro" id="IPR036388">
    <property type="entry name" value="WH-like_DNA-bd_sf"/>
</dbReference>
<dbReference type="PROSITE" id="PS50110">
    <property type="entry name" value="RESPONSE_REGULATORY"/>
    <property type="match status" value="1"/>
</dbReference>
<evidence type="ECO:0000256" key="4">
    <source>
        <dbReference type="ARBA" id="ARBA00023012"/>
    </source>
</evidence>
<evidence type="ECO:0000259" key="11">
    <source>
        <dbReference type="PROSITE" id="PS50110"/>
    </source>
</evidence>
<accession>A0A4V2P010</accession>
<keyword evidence="4 9" id="KW-0902">Two-component regulatory system</keyword>
<feature type="domain" description="Response regulatory" evidence="11">
    <location>
        <begin position="3"/>
        <end position="114"/>
    </location>
</feature>
<dbReference type="InterPro" id="IPR011006">
    <property type="entry name" value="CheY-like_superfamily"/>
</dbReference>
<evidence type="ECO:0000256" key="7">
    <source>
        <dbReference type="ARBA" id="ARBA00023159"/>
    </source>
</evidence>
<sequence length="219" mass="23114">MIKVLVVDDDFRVARVHADLVGRVEGVEVAGMAHTAAQALELAVEHRPDLVLLDEHLPDERGSHLIRRLDAAVIMVTADGDADAIRRAVAGGAVAVILKPFPPNALLSRVAAFVRFRRALEGAATLDQAQVDQVLGLLHAGGAAAPPAKGRSSVTAEAIRSALESSEDALTAAGVAASIGVSRATAQRYLSDLVQSGRVELTLRYGVTGRPEHRYAWRG</sequence>
<comment type="subcellular location">
    <subcellularLocation>
        <location evidence="1 9">Cytoplasm</location>
    </subcellularLocation>
</comment>
<proteinExistence type="predicted"/>
<feature type="modified residue" description="4-aspartylphosphate" evidence="10">
    <location>
        <position position="54"/>
    </location>
</feature>
<dbReference type="Pfam" id="PF09339">
    <property type="entry name" value="HTH_IclR"/>
    <property type="match status" value="1"/>
</dbReference>
<dbReference type="GO" id="GO:0000156">
    <property type="term" value="F:phosphorelay response regulator activity"/>
    <property type="evidence" value="ECO:0007669"/>
    <property type="project" value="TreeGrafter"/>
</dbReference>
<dbReference type="InterPro" id="IPR024187">
    <property type="entry name" value="Sig_transdc_resp-reg_cit/mal"/>
</dbReference>
<evidence type="ECO:0000313" key="12">
    <source>
        <dbReference type="EMBL" id="TCJ31122.1"/>
    </source>
</evidence>
<evidence type="ECO:0000256" key="10">
    <source>
        <dbReference type="PROSITE-ProRule" id="PRU00169"/>
    </source>
</evidence>
<organism evidence="12 13">
    <name type="scientific">Nocardioides jejuensis</name>
    <dbReference type="NCBI Taxonomy" id="2502782"/>
    <lineage>
        <taxon>Bacteria</taxon>
        <taxon>Bacillati</taxon>
        <taxon>Actinomycetota</taxon>
        <taxon>Actinomycetes</taxon>
        <taxon>Propionibacteriales</taxon>
        <taxon>Nocardioidaceae</taxon>
        <taxon>Nocardioides</taxon>
    </lineage>
</organism>
<dbReference type="Pfam" id="PF00072">
    <property type="entry name" value="Response_reg"/>
    <property type="match status" value="1"/>
</dbReference>
<dbReference type="EMBL" id="SJZJ01000001">
    <property type="protein sequence ID" value="TCJ31122.1"/>
    <property type="molecule type" value="Genomic_DNA"/>
</dbReference>